<keyword evidence="1" id="KW-1133">Transmembrane helix</keyword>
<dbReference type="AlphaFoldDB" id="A0A2P5DUH6"/>
<dbReference type="PANTHER" id="PTHR31170:SF17">
    <property type="match status" value="1"/>
</dbReference>
<dbReference type="OrthoDB" id="672127at2759"/>
<dbReference type="STRING" id="63057.A0A2P5DUH6"/>
<feature type="transmembrane region" description="Helical" evidence="1">
    <location>
        <begin position="279"/>
        <end position="305"/>
    </location>
</feature>
<keyword evidence="1" id="KW-0472">Membrane</keyword>
<dbReference type="InterPro" id="IPR004158">
    <property type="entry name" value="DUF247_pln"/>
</dbReference>
<comment type="caution">
    <text evidence="2">The sequence shown here is derived from an EMBL/GenBank/DDBJ whole genome shotgun (WGS) entry which is preliminary data.</text>
</comment>
<reference evidence="3" key="1">
    <citation type="submission" date="2016-06" db="EMBL/GenBank/DDBJ databases">
        <title>Parallel loss of symbiosis genes in relatives of nitrogen-fixing non-legume Parasponia.</title>
        <authorList>
            <person name="Van Velzen R."/>
            <person name="Holmer R."/>
            <person name="Bu F."/>
            <person name="Rutten L."/>
            <person name="Van Zeijl A."/>
            <person name="Liu W."/>
            <person name="Santuari L."/>
            <person name="Cao Q."/>
            <person name="Sharma T."/>
            <person name="Shen D."/>
            <person name="Roswanjaya Y."/>
            <person name="Wardhani T."/>
            <person name="Kalhor M.S."/>
            <person name="Jansen J."/>
            <person name="Van den Hoogen J."/>
            <person name="Gungor B."/>
            <person name="Hartog M."/>
            <person name="Hontelez J."/>
            <person name="Verver J."/>
            <person name="Yang W.-C."/>
            <person name="Schijlen E."/>
            <person name="Repin R."/>
            <person name="Schilthuizen M."/>
            <person name="Schranz E."/>
            <person name="Heidstra R."/>
            <person name="Miyata K."/>
            <person name="Fedorova E."/>
            <person name="Kohlen W."/>
            <person name="Bisseling T."/>
            <person name="Smit S."/>
            <person name="Geurts R."/>
        </authorList>
    </citation>
    <scope>NUCLEOTIDE SEQUENCE [LARGE SCALE GENOMIC DNA]</scope>
    <source>
        <strain evidence="3">cv. RG33-2</strain>
    </source>
</reference>
<evidence type="ECO:0000313" key="3">
    <source>
        <dbReference type="Proteomes" id="UP000237000"/>
    </source>
</evidence>
<evidence type="ECO:0000256" key="1">
    <source>
        <dbReference type="SAM" id="Phobius"/>
    </source>
</evidence>
<dbReference type="InParanoid" id="A0A2P5DUH6"/>
<dbReference type="EMBL" id="JXTC01000248">
    <property type="protein sequence ID" value="PON76951.1"/>
    <property type="molecule type" value="Genomic_DNA"/>
</dbReference>
<protein>
    <recommendedName>
        <fullName evidence="4">DUF247 domain protein</fullName>
    </recommendedName>
</protein>
<accession>A0A2P5DUH6</accession>
<proteinExistence type="predicted"/>
<organism evidence="2 3">
    <name type="scientific">Trema orientale</name>
    <name type="common">Charcoal tree</name>
    <name type="synonym">Celtis orientalis</name>
    <dbReference type="NCBI Taxonomy" id="63057"/>
    <lineage>
        <taxon>Eukaryota</taxon>
        <taxon>Viridiplantae</taxon>
        <taxon>Streptophyta</taxon>
        <taxon>Embryophyta</taxon>
        <taxon>Tracheophyta</taxon>
        <taxon>Spermatophyta</taxon>
        <taxon>Magnoliopsida</taxon>
        <taxon>eudicotyledons</taxon>
        <taxon>Gunneridae</taxon>
        <taxon>Pentapetalae</taxon>
        <taxon>rosids</taxon>
        <taxon>fabids</taxon>
        <taxon>Rosales</taxon>
        <taxon>Cannabaceae</taxon>
        <taxon>Trema</taxon>
    </lineage>
</organism>
<dbReference type="Proteomes" id="UP000237000">
    <property type="component" value="Unassembled WGS sequence"/>
</dbReference>
<dbReference type="Pfam" id="PF03140">
    <property type="entry name" value="DUF247"/>
    <property type="match status" value="1"/>
</dbReference>
<evidence type="ECO:0008006" key="4">
    <source>
        <dbReference type="Google" id="ProtNLM"/>
    </source>
</evidence>
<evidence type="ECO:0000313" key="2">
    <source>
        <dbReference type="EMBL" id="PON76951.1"/>
    </source>
</evidence>
<gene>
    <name evidence="2" type="ORF">TorRG33x02_241360</name>
</gene>
<keyword evidence="1" id="KW-0812">Transmembrane</keyword>
<sequence length="309" mass="35151">MVLVDAAFVVEALLRNRFNELEDERNRAFNKPWMLQAVFPDLWLLENQLPFFILDDLLVTVSTGDTERLSLTKLSYNFFFGLLDFEFEPHILENKNSSKILHFVDFVRKLYVPTSCKNSSAGGKLKSLTLPSVSELYQCGVKIKLRSGNNLLDIRFSKGVLEIPKVIVSSMAEITTRNILAFEQRHCRESRVNDLVVIMNRLVSSPKDVDLLVKHGIVESKLGGNIEVSSIINKLADGVVMKPYDFYFADVWEELNIYSRTPWNTWRANLKQNYFNTPWAIVSVIAASLLIILNIIQAVCSVLSVTNGK</sequence>
<name>A0A2P5DUH6_TREOI</name>
<dbReference type="PANTHER" id="PTHR31170">
    <property type="entry name" value="BNAC04G53230D PROTEIN"/>
    <property type="match status" value="1"/>
</dbReference>
<keyword evidence="3" id="KW-1185">Reference proteome</keyword>